<proteinExistence type="predicted"/>
<protein>
    <submittedName>
        <fullName evidence="1">Uncharacterized protein</fullName>
    </submittedName>
</protein>
<sequence>MQCACHHGYPDTRKPIRPVTHDPYKPVYVVQCKTAGVHTCHWGVVPSQFGSRTFSGLCHRDVICSNFFSDFQEDNFQKNRGPLCYGIASISHADSSCNIQAYVVQGFTISEKNGWDYSFGIGSHLGAWLFSTQFRNFG</sequence>
<dbReference type="EMBL" id="VSSQ01071143">
    <property type="protein sequence ID" value="MPN22815.1"/>
    <property type="molecule type" value="Genomic_DNA"/>
</dbReference>
<reference evidence="1" key="1">
    <citation type="submission" date="2019-08" db="EMBL/GenBank/DDBJ databases">
        <authorList>
            <person name="Kucharzyk K."/>
            <person name="Murdoch R.W."/>
            <person name="Higgins S."/>
            <person name="Loffler F."/>
        </authorList>
    </citation>
    <scope>NUCLEOTIDE SEQUENCE</scope>
</reference>
<dbReference type="AlphaFoldDB" id="A0A645G859"/>
<organism evidence="1">
    <name type="scientific">bioreactor metagenome</name>
    <dbReference type="NCBI Taxonomy" id="1076179"/>
    <lineage>
        <taxon>unclassified sequences</taxon>
        <taxon>metagenomes</taxon>
        <taxon>ecological metagenomes</taxon>
    </lineage>
</organism>
<gene>
    <name evidence="1" type="ORF">SDC9_170199</name>
</gene>
<comment type="caution">
    <text evidence="1">The sequence shown here is derived from an EMBL/GenBank/DDBJ whole genome shotgun (WGS) entry which is preliminary data.</text>
</comment>
<name>A0A645G859_9ZZZZ</name>
<accession>A0A645G859</accession>
<evidence type="ECO:0000313" key="1">
    <source>
        <dbReference type="EMBL" id="MPN22815.1"/>
    </source>
</evidence>